<keyword evidence="4" id="KW-0274">FAD</keyword>
<protein>
    <recommendedName>
        <fullName evidence="6">Glycerol-3-phosphate dehydrogenase</fullName>
        <ecNumber evidence="6">1.1.5.3</ecNumber>
    </recommendedName>
</protein>
<evidence type="ECO:0000256" key="1">
    <source>
        <dbReference type="ARBA" id="ARBA00001974"/>
    </source>
</evidence>
<comment type="similarity">
    <text evidence="2 6">Belongs to the FAD-dependent glycerol-3-phosphate dehydrogenase family.</text>
</comment>
<dbReference type="EC" id="1.1.5.3" evidence="6"/>
<evidence type="ECO:0000259" key="7">
    <source>
        <dbReference type="Pfam" id="PF01266"/>
    </source>
</evidence>
<dbReference type="STRING" id="329726.AM1_4767"/>
<proteinExistence type="inferred from homology"/>
<dbReference type="InterPro" id="IPR031656">
    <property type="entry name" value="DAO_C"/>
</dbReference>
<dbReference type="SUPFAM" id="SSF51905">
    <property type="entry name" value="FAD/NAD(P)-binding domain"/>
    <property type="match status" value="1"/>
</dbReference>
<dbReference type="Pfam" id="PF01266">
    <property type="entry name" value="DAO"/>
    <property type="match status" value="1"/>
</dbReference>
<gene>
    <name evidence="9" type="primary">glpD</name>
    <name evidence="9" type="ordered locus">AM1_4767</name>
</gene>
<evidence type="ECO:0000256" key="5">
    <source>
        <dbReference type="ARBA" id="ARBA00023002"/>
    </source>
</evidence>
<dbReference type="HOGENOM" id="CLU_015740_5_1_3"/>
<dbReference type="EMBL" id="CP000828">
    <property type="protein sequence ID" value="ABW29739.1"/>
    <property type="molecule type" value="Genomic_DNA"/>
</dbReference>
<dbReference type="InterPro" id="IPR006076">
    <property type="entry name" value="FAD-dep_OxRdtase"/>
</dbReference>
<dbReference type="Proteomes" id="UP000000268">
    <property type="component" value="Chromosome"/>
</dbReference>
<dbReference type="InterPro" id="IPR038299">
    <property type="entry name" value="DAO_C_sf"/>
</dbReference>
<dbReference type="KEGG" id="amr:AM1_4767"/>
<organism evidence="9 10">
    <name type="scientific">Acaryochloris marina (strain MBIC 11017)</name>
    <dbReference type="NCBI Taxonomy" id="329726"/>
    <lineage>
        <taxon>Bacteria</taxon>
        <taxon>Bacillati</taxon>
        <taxon>Cyanobacteriota</taxon>
        <taxon>Cyanophyceae</taxon>
        <taxon>Acaryochloridales</taxon>
        <taxon>Acaryochloridaceae</taxon>
        <taxon>Acaryochloris</taxon>
    </lineage>
</organism>
<dbReference type="PANTHER" id="PTHR11985">
    <property type="entry name" value="GLYCEROL-3-PHOSPHATE DEHYDROGENASE"/>
    <property type="match status" value="1"/>
</dbReference>
<comment type="cofactor">
    <cofactor evidence="1 6">
        <name>FAD</name>
        <dbReference type="ChEBI" id="CHEBI:57692"/>
    </cofactor>
</comment>
<accession>B0C2E9</accession>
<evidence type="ECO:0000256" key="6">
    <source>
        <dbReference type="RuleBase" id="RU361217"/>
    </source>
</evidence>
<dbReference type="Pfam" id="PF16901">
    <property type="entry name" value="DAO_C"/>
    <property type="match status" value="1"/>
</dbReference>
<keyword evidence="3 6" id="KW-0285">Flavoprotein</keyword>
<dbReference type="Gene3D" id="1.10.8.870">
    <property type="entry name" value="Alpha-glycerophosphate oxidase, cap domain"/>
    <property type="match status" value="1"/>
</dbReference>
<comment type="catalytic activity">
    <reaction evidence="6">
        <text>a quinone + sn-glycerol 3-phosphate = dihydroxyacetone phosphate + a quinol</text>
        <dbReference type="Rhea" id="RHEA:18977"/>
        <dbReference type="ChEBI" id="CHEBI:24646"/>
        <dbReference type="ChEBI" id="CHEBI:57597"/>
        <dbReference type="ChEBI" id="CHEBI:57642"/>
        <dbReference type="ChEBI" id="CHEBI:132124"/>
        <dbReference type="EC" id="1.1.5.3"/>
    </reaction>
</comment>
<evidence type="ECO:0000313" key="10">
    <source>
        <dbReference type="Proteomes" id="UP000000268"/>
    </source>
</evidence>
<dbReference type="GO" id="GO:0046168">
    <property type="term" value="P:glycerol-3-phosphate catabolic process"/>
    <property type="evidence" value="ECO:0007669"/>
    <property type="project" value="TreeGrafter"/>
</dbReference>
<feature type="domain" description="Alpha-glycerophosphate oxidase C-terminal" evidence="8">
    <location>
        <begin position="407"/>
        <end position="530"/>
    </location>
</feature>
<evidence type="ECO:0000256" key="3">
    <source>
        <dbReference type="ARBA" id="ARBA00022630"/>
    </source>
</evidence>
<dbReference type="PROSITE" id="PS00978">
    <property type="entry name" value="FAD_G3PDH_2"/>
    <property type="match status" value="1"/>
</dbReference>
<evidence type="ECO:0000256" key="2">
    <source>
        <dbReference type="ARBA" id="ARBA00007330"/>
    </source>
</evidence>
<dbReference type="PRINTS" id="PR01001">
    <property type="entry name" value="FADG3PDH"/>
</dbReference>
<dbReference type="InterPro" id="IPR000447">
    <property type="entry name" value="G3P_DH_FAD-dep"/>
</dbReference>
<dbReference type="NCBIfam" id="NF008899">
    <property type="entry name" value="PRK12266.1"/>
    <property type="match status" value="1"/>
</dbReference>
<dbReference type="PROSITE" id="PS00977">
    <property type="entry name" value="FAD_G3PDH_1"/>
    <property type="match status" value="1"/>
</dbReference>
<dbReference type="GO" id="GO:0009331">
    <property type="term" value="C:glycerol-3-phosphate dehydrogenase (FAD) complex"/>
    <property type="evidence" value="ECO:0007669"/>
    <property type="project" value="UniProtKB-UniRule"/>
</dbReference>
<dbReference type="Gene3D" id="3.50.50.60">
    <property type="entry name" value="FAD/NAD(P)-binding domain"/>
    <property type="match status" value="1"/>
</dbReference>
<keyword evidence="5 6" id="KW-0560">Oxidoreductase</keyword>
<evidence type="ECO:0000313" key="9">
    <source>
        <dbReference type="EMBL" id="ABW29739.1"/>
    </source>
</evidence>
<dbReference type="InterPro" id="IPR036188">
    <property type="entry name" value="FAD/NAD-bd_sf"/>
</dbReference>
<sequence length="560" mass="62249">MCSHMRNWQTIENTAFDLIVIGGGSNGAGVARDAALRGLKTLLIDKDDFGSGTTGWSSRLIHGGLRYLEYFEFNLVRESLREREVLLRVAPHLVRPLQMSIPVYASGSRAFWEIQAGMLLYDVLSFDKSLPNHRILPLQKCLQLFRHLNPKGLKGAAQYFDAQVVHAERLCLELVLSAQTAGATTLNYAQVSQLQVEGDRVTGITLDDLIAETTHTVQLSPQTVVINTAGPWVDQVLQGIQSPTPKQERKIGGTKGSHIIVDPFPGAPDAALYAEAEVDNRPFFILPWANQYLIGTTDIRYSGDLDRVKADDAEIDYLLNETNRVIPCAQLSRADIRFTYAGVRPLPYSEGKKTSSITRSHVLYDHCKDGITNLISLIGGKLTTYRQVAEEMVDAVLKKQGRGPIPCVTKQELFPGAISLNDTLIETMISKYQSLVSRETVFHLFSIYGSFAVKILALIDETPELAEPITPSLLDIKAQVVYAVQSEHAHTLVDICVRRTILAMQTNYGFDVLPAVTAILKQYCNWSDADCDHHIQHYHRFMEANSLPDFVTAQTTAPIR</sequence>
<dbReference type="GO" id="GO:0004368">
    <property type="term" value="F:glycerol-3-phosphate dehydrogenase (quinone) activity"/>
    <property type="evidence" value="ECO:0007669"/>
    <property type="project" value="UniProtKB-EC"/>
</dbReference>
<keyword evidence="10" id="KW-1185">Reference proteome</keyword>
<feature type="domain" description="FAD dependent oxidoreductase" evidence="7">
    <location>
        <begin position="17"/>
        <end position="384"/>
    </location>
</feature>
<name>B0C2E9_ACAM1</name>
<dbReference type="PANTHER" id="PTHR11985:SF15">
    <property type="entry name" value="GLYCEROL-3-PHOSPHATE DEHYDROGENASE, MITOCHONDRIAL"/>
    <property type="match status" value="1"/>
</dbReference>
<evidence type="ECO:0000259" key="8">
    <source>
        <dbReference type="Pfam" id="PF16901"/>
    </source>
</evidence>
<dbReference type="eggNOG" id="COG0578">
    <property type="taxonomic scope" value="Bacteria"/>
</dbReference>
<evidence type="ECO:0000256" key="4">
    <source>
        <dbReference type="ARBA" id="ARBA00022827"/>
    </source>
</evidence>
<reference evidence="9 10" key="1">
    <citation type="journal article" date="2008" name="Proc. Natl. Acad. Sci. U.S.A.">
        <title>Niche adaptation and genome expansion in the chlorophyll d-producing cyanobacterium Acaryochloris marina.</title>
        <authorList>
            <person name="Swingley W.D."/>
            <person name="Chen M."/>
            <person name="Cheung P.C."/>
            <person name="Conrad A.L."/>
            <person name="Dejesa L.C."/>
            <person name="Hao J."/>
            <person name="Honchak B.M."/>
            <person name="Karbach L.E."/>
            <person name="Kurdoglu A."/>
            <person name="Lahiri S."/>
            <person name="Mastrian S.D."/>
            <person name="Miyashita H."/>
            <person name="Page L."/>
            <person name="Ramakrishna P."/>
            <person name="Satoh S."/>
            <person name="Sattley W.M."/>
            <person name="Shimada Y."/>
            <person name="Taylor H.L."/>
            <person name="Tomo T."/>
            <person name="Tsuchiya T."/>
            <person name="Wang Z.T."/>
            <person name="Raymond J."/>
            <person name="Mimuro M."/>
            <person name="Blankenship R.E."/>
            <person name="Touchman J.W."/>
        </authorList>
    </citation>
    <scope>NUCLEOTIDE SEQUENCE [LARGE SCALE GENOMIC DNA]</scope>
    <source>
        <strain evidence="10">MBIC 11017</strain>
    </source>
</reference>
<dbReference type="AlphaFoldDB" id="B0C2E9"/>
<dbReference type="Gene3D" id="3.30.9.10">
    <property type="entry name" value="D-Amino Acid Oxidase, subunit A, domain 2"/>
    <property type="match status" value="1"/>
</dbReference>